<dbReference type="Pfam" id="PF00384">
    <property type="entry name" value="Molybdopterin"/>
    <property type="match status" value="1"/>
</dbReference>
<sequence>MATSTHCPYCALQCGMRLTAGNDGAGAVSVTPREFPTNRGGLCHKGWTSAAVLSTPDRLLRPLVRDADGSLVKTTWDEAYTRIVRGVKRARARSGPDGVAVFGGGGLTNEKAYTLGKFARVGLGTAMIDYNGRFCMSSAAAAGGRTLGLDRGMPFPLGDLDGADAVMLVGSNPAETMPPFVQHLRSARERGGLIVIDPRRTPSAALTDDGAGVHLQPLPGTDITVLMGLLHLVIVGGGADERYLADRVTGWDAVKRSAMMWWPEAVERETGIPVAELRCAAKILMKSAPVVGGHGAYVLTGRGAEQHAHGTDTVSAALNLALALGLPGRVGSGYGCLTGQGNGQGGREHGQKCDQLPGYRKITDPAARAHIAEVWGVEESDIPGPGLPAVQLLDALGTPEGASMLFVHGANPVVSGPRSGRIAERFAALDTLVVTDFVLSETAAMADVVLPSLQWAEEEGTMTNLEGRVLRRRRAVPAPDAADGPRDELRIWHELAELLDAPAGFATDPADAFDELARASAGGIADYSGLSHAALDAWELADDEGGTGAFWPAVRDAMTRPDPRTVGTPRLFLDRFATPDGRARMIDVRSAGVADDLRPDAPLYLLTGRLLQHYQSGAQTRRVAELNGIEPEAFVQIHPLTAARLGIGEGDDVEVRTRSGAAVGIARLSNDIRRDCVFMPFHFAGRGAANLATNPALDPVSSMPEFKVCAAAVARFDEQDAPTGDDDAAHGEHAARAGQAVRA</sequence>
<keyword evidence="3" id="KW-0408">Iron</keyword>
<dbReference type="InterPro" id="IPR006657">
    <property type="entry name" value="MoPterin_dinucl-bd_dom"/>
</dbReference>
<evidence type="ECO:0000256" key="3">
    <source>
        <dbReference type="ARBA" id="ARBA00023004"/>
    </source>
</evidence>
<dbReference type="Gene3D" id="2.20.25.90">
    <property type="entry name" value="ADC-like domains"/>
    <property type="match status" value="1"/>
</dbReference>
<dbReference type="GO" id="GO:0003954">
    <property type="term" value="F:NADH dehydrogenase activity"/>
    <property type="evidence" value="ECO:0007669"/>
    <property type="project" value="TreeGrafter"/>
</dbReference>
<dbReference type="PANTHER" id="PTHR43105">
    <property type="entry name" value="RESPIRATORY NITRATE REDUCTASE"/>
    <property type="match status" value="1"/>
</dbReference>
<dbReference type="SMART" id="SM00926">
    <property type="entry name" value="Molybdop_Fe4S4"/>
    <property type="match status" value="1"/>
</dbReference>
<dbReference type="SUPFAM" id="SSF50692">
    <property type="entry name" value="ADC-like"/>
    <property type="match status" value="1"/>
</dbReference>
<name>A0A417ZBW4_9MICO</name>
<evidence type="ECO:0000313" key="7">
    <source>
        <dbReference type="EMBL" id="RHW48151.1"/>
    </source>
</evidence>
<dbReference type="PROSITE" id="PS51669">
    <property type="entry name" value="4FE4S_MOW_BIS_MGD"/>
    <property type="match status" value="1"/>
</dbReference>
<feature type="region of interest" description="Disordered" evidence="5">
    <location>
        <begin position="719"/>
        <end position="743"/>
    </location>
</feature>
<dbReference type="GO" id="GO:0046872">
    <property type="term" value="F:metal ion binding"/>
    <property type="evidence" value="ECO:0007669"/>
    <property type="project" value="UniProtKB-KW"/>
</dbReference>
<dbReference type="InterPro" id="IPR006656">
    <property type="entry name" value="Mopterin_OxRdtase"/>
</dbReference>
<accession>A0A417ZBW4</accession>
<dbReference type="Pfam" id="PF01568">
    <property type="entry name" value="Molydop_binding"/>
    <property type="match status" value="1"/>
</dbReference>
<evidence type="ECO:0000259" key="6">
    <source>
        <dbReference type="PROSITE" id="PS51669"/>
    </source>
</evidence>
<dbReference type="Gene3D" id="3.40.50.740">
    <property type="match status" value="1"/>
</dbReference>
<dbReference type="Gene3D" id="3.40.228.10">
    <property type="entry name" value="Dimethylsulfoxide Reductase, domain 2"/>
    <property type="match status" value="1"/>
</dbReference>
<dbReference type="CDD" id="cd00508">
    <property type="entry name" value="MopB_CT_Fdh-Nap-like"/>
    <property type="match status" value="1"/>
</dbReference>
<dbReference type="GO" id="GO:0022904">
    <property type="term" value="P:respiratory electron transport chain"/>
    <property type="evidence" value="ECO:0007669"/>
    <property type="project" value="TreeGrafter"/>
</dbReference>
<proteinExistence type="predicted"/>
<dbReference type="InterPro" id="IPR009010">
    <property type="entry name" value="Asp_de-COase-like_dom_sf"/>
</dbReference>
<protein>
    <submittedName>
        <fullName evidence="7">Nitrite reductase</fullName>
    </submittedName>
</protein>
<dbReference type="PANTHER" id="PTHR43105:SF10">
    <property type="entry name" value="NADH-QUINONE OXIDOREDUCTASE SUBUNIT G"/>
    <property type="match status" value="1"/>
</dbReference>
<evidence type="ECO:0000256" key="2">
    <source>
        <dbReference type="ARBA" id="ARBA00022723"/>
    </source>
</evidence>
<organism evidence="7 8">
    <name type="scientific">Dermacoccus abyssi</name>
    <dbReference type="NCBI Taxonomy" id="322596"/>
    <lineage>
        <taxon>Bacteria</taxon>
        <taxon>Bacillati</taxon>
        <taxon>Actinomycetota</taxon>
        <taxon>Actinomycetes</taxon>
        <taxon>Micrococcales</taxon>
        <taxon>Dermacoccaceae</taxon>
        <taxon>Dermacoccus</taxon>
    </lineage>
</organism>
<evidence type="ECO:0000256" key="4">
    <source>
        <dbReference type="ARBA" id="ARBA00023014"/>
    </source>
</evidence>
<evidence type="ECO:0000256" key="1">
    <source>
        <dbReference type="ARBA" id="ARBA00022485"/>
    </source>
</evidence>
<keyword evidence="4" id="KW-0411">Iron-sulfur</keyword>
<dbReference type="Gene3D" id="2.40.40.20">
    <property type="match status" value="1"/>
</dbReference>
<dbReference type="Pfam" id="PF04879">
    <property type="entry name" value="Molybdop_Fe4S4"/>
    <property type="match status" value="1"/>
</dbReference>
<dbReference type="GO" id="GO:0051539">
    <property type="term" value="F:4 iron, 4 sulfur cluster binding"/>
    <property type="evidence" value="ECO:0007669"/>
    <property type="project" value="UniProtKB-KW"/>
</dbReference>
<evidence type="ECO:0000313" key="8">
    <source>
        <dbReference type="Proteomes" id="UP000285376"/>
    </source>
</evidence>
<dbReference type="GO" id="GO:0016020">
    <property type="term" value="C:membrane"/>
    <property type="evidence" value="ECO:0007669"/>
    <property type="project" value="TreeGrafter"/>
</dbReference>
<dbReference type="EMBL" id="QWLM01000001">
    <property type="protein sequence ID" value="RHW48151.1"/>
    <property type="molecule type" value="Genomic_DNA"/>
</dbReference>
<keyword evidence="2" id="KW-0479">Metal-binding</keyword>
<keyword evidence="1" id="KW-0004">4Fe-4S</keyword>
<dbReference type="InterPro" id="IPR050123">
    <property type="entry name" value="Prok_molybdopt-oxidoreductase"/>
</dbReference>
<comment type="caution">
    <text evidence="7">The sequence shown here is derived from an EMBL/GenBank/DDBJ whole genome shotgun (WGS) entry which is preliminary data.</text>
</comment>
<dbReference type="AlphaFoldDB" id="A0A417ZBW4"/>
<feature type="domain" description="4Fe-4S Mo/W bis-MGD-type" evidence="6">
    <location>
        <begin position="1"/>
        <end position="57"/>
    </location>
</feature>
<dbReference type="Proteomes" id="UP000285376">
    <property type="component" value="Unassembled WGS sequence"/>
</dbReference>
<dbReference type="InterPro" id="IPR006963">
    <property type="entry name" value="Mopterin_OxRdtase_4Fe-4S_dom"/>
</dbReference>
<gene>
    <name evidence="7" type="ORF">D1832_01620</name>
</gene>
<evidence type="ECO:0000256" key="5">
    <source>
        <dbReference type="SAM" id="MobiDB-lite"/>
    </source>
</evidence>
<dbReference type="SUPFAM" id="SSF53706">
    <property type="entry name" value="Formate dehydrogenase/DMSO reductase, domains 1-3"/>
    <property type="match status" value="1"/>
</dbReference>
<reference evidence="7 8" key="1">
    <citation type="submission" date="2018-08" db="EMBL/GenBank/DDBJ databases">
        <title>Whole genome sequence analysis of Dermacoccus abyssi bacteria isolated from Deep Mariana trench Micromonospora spp reveals genes involved in the environmental adaptation and production of secondary metabolites.</title>
        <authorList>
            <person name="Abdel-Mageed W.M."/>
            <person name="Lehri B."/>
            <person name="Nouioui I."/>
            <person name="Goodfellow I."/>
            <person name="Jaspars M."/>
            <person name="Karlyshev A."/>
        </authorList>
    </citation>
    <scope>NUCLEOTIDE SEQUENCE [LARGE SCALE GENOMIC DNA]</scope>
    <source>
        <strain evidence="7 8">MT1.1</strain>
    </source>
</reference>
<dbReference type="GO" id="GO:0043546">
    <property type="term" value="F:molybdopterin cofactor binding"/>
    <property type="evidence" value="ECO:0007669"/>
    <property type="project" value="InterPro"/>
</dbReference>
<dbReference type="RefSeq" id="WP_118912309.1">
    <property type="nucleotide sequence ID" value="NZ_CBCRVH010000027.1"/>
</dbReference>